<evidence type="ECO:0000256" key="2">
    <source>
        <dbReference type="ARBA" id="ARBA00022840"/>
    </source>
</evidence>
<keyword evidence="4" id="KW-1133">Transmembrane helix</keyword>
<dbReference type="PANTHER" id="PTHR24363">
    <property type="entry name" value="SERINE/THREONINE PROTEIN KINASE"/>
    <property type="match status" value="1"/>
</dbReference>
<keyword evidence="4" id="KW-0472">Membrane</keyword>
<evidence type="ECO:0000256" key="1">
    <source>
        <dbReference type="ARBA" id="ARBA00022741"/>
    </source>
</evidence>
<evidence type="ECO:0000256" key="3">
    <source>
        <dbReference type="SAM" id="MobiDB-lite"/>
    </source>
</evidence>
<dbReference type="Pfam" id="PF00069">
    <property type="entry name" value="Pkinase"/>
    <property type="match status" value="1"/>
</dbReference>
<dbReference type="PANTHER" id="PTHR24363:SF7">
    <property type="entry name" value="SERINE_THREONINE-PROTEIN KINASE-LIKE PROTEIN E"/>
    <property type="match status" value="1"/>
</dbReference>
<dbReference type="GO" id="GO:0005524">
    <property type="term" value="F:ATP binding"/>
    <property type="evidence" value="ECO:0007669"/>
    <property type="project" value="UniProtKB-KW"/>
</dbReference>
<organism evidence="6 7">
    <name type="scientific">Lusitaniella coriacea LEGE 07157</name>
    <dbReference type="NCBI Taxonomy" id="945747"/>
    <lineage>
        <taxon>Bacteria</taxon>
        <taxon>Bacillati</taxon>
        <taxon>Cyanobacteriota</taxon>
        <taxon>Cyanophyceae</taxon>
        <taxon>Spirulinales</taxon>
        <taxon>Lusitaniellaceae</taxon>
        <taxon>Lusitaniella</taxon>
    </lineage>
</organism>
<accession>A0A8J7DWM3</accession>
<dbReference type="PROSITE" id="PS50011">
    <property type="entry name" value="PROTEIN_KINASE_DOM"/>
    <property type="match status" value="1"/>
</dbReference>
<comment type="caution">
    <text evidence="6">The sequence shown here is derived from an EMBL/GenBank/DDBJ whole genome shotgun (WGS) entry which is preliminary data.</text>
</comment>
<dbReference type="SUPFAM" id="SSF56112">
    <property type="entry name" value="Protein kinase-like (PK-like)"/>
    <property type="match status" value="1"/>
</dbReference>
<keyword evidence="7" id="KW-1185">Reference proteome</keyword>
<dbReference type="InterPro" id="IPR011009">
    <property type="entry name" value="Kinase-like_dom_sf"/>
</dbReference>
<protein>
    <submittedName>
        <fullName evidence="6">Protein kinase</fullName>
    </submittedName>
</protein>
<keyword evidence="1" id="KW-0547">Nucleotide-binding</keyword>
<keyword evidence="2" id="KW-0067">ATP-binding</keyword>
<feature type="domain" description="Protein kinase" evidence="5">
    <location>
        <begin position="12"/>
        <end position="340"/>
    </location>
</feature>
<proteinExistence type="predicted"/>
<evidence type="ECO:0000259" key="5">
    <source>
        <dbReference type="PROSITE" id="PS50011"/>
    </source>
</evidence>
<name>A0A8J7DWM3_9CYAN</name>
<evidence type="ECO:0000313" key="7">
    <source>
        <dbReference type="Proteomes" id="UP000654482"/>
    </source>
</evidence>
<dbReference type="Gene3D" id="3.30.200.20">
    <property type="entry name" value="Phosphorylase Kinase, domain 1"/>
    <property type="match status" value="1"/>
</dbReference>
<feature type="region of interest" description="Disordered" evidence="3">
    <location>
        <begin position="184"/>
        <end position="211"/>
    </location>
</feature>
<dbReference type="Pfam" id="PF16734">
    <property type="entry name" value="Pilin_GH"/>
    <property type="match status" value="1"/>
</dbReference>
<sequence length="576" mass="63995">MLKSQQVVQNRYRLQQQLSENPTRQTWLAEDIESEQQVIVKLLPFSPQTQWQEIKLFEREAQVLKHISRPQIPHYLDYFSIEKEEGGGLPWFALVQEYIPGKSLQQLLKEDKSFTEAEAKDIARQLLAILIDLHELSPPILHRDIKPSNLIALSGEVEDSHQSKVEGTGNREQGIGNSNQLIVQENSEQSSPRHLTASSTPPASSAPPAPPTSHYPSIYLVDFGAVQDRAKAEGVTFTVVGTGGYSPPEQLWGKAVAASDLYALGATLVHLLTGIAPGDLPQHRMRLQFRDKVSLSPEFARWLDKLLDPAVEKRFTQARQALEALEATEKVKILEKASFLRLGGLALIQYGVVGLCALALPLFAAYRYTHEGKINVGSMNRAQQAYVIEKNEFTDSIEELGISVKEQTENYTYNIQKTPLFVFNYAISRKPGLNNYLGIVALIPMNSPADELLTVPITCEAERQKASYLIDPRIANATIECPPGTIALNGSQEGIIIENENGKLAYNALESAIAGQLDKALETAETITNQALKARTLVAIAPHLKTPQQRDRAMQLAETIKKEESQKRAIDTIQKR</sequence>
<feature type="transmembrane region" description="Helical" evidence="4">
    <location>
        <begin position="342"/>
        <end position="366"/>
    </location>
</feature>
<dbReference type="EMBL" id="JADEWZ010000014">
    <property type="protein sequence ID" value="MBE9116427.1"/>
    <property type="molecule type" value="Genomic_DNA"/>
</dbReference>
<dbReference type="RefSeq" id="WP_194029521.1">
    <property type="nucleotide sequence ID" value="NZ_JADEWZ010000014.1"/>
</dbReference>
<dbReference type="InterPro" id="IPR000719">
    <property type="entry name" value="Prot_kinase_dom"/>
</dbReference>
<dbReference type="AlphaFoldDB" id="A0A8J7DWM3"/>
<dbReference type="Proteomes" id="UP000654482">
    <property type="component" value="Unassembled WGS sequence"/>
</dbReference>
<dbReference type="CDD" id="cd14014">
    <property type="entry name" value="STKc_PknB_like"/>
    <property type="match status" value="1"/>
</dbReference>
<keyword evidence="6" id="KW-0418">Kinase</keyword>
<reference evidence="6" key="1">
    <citation type="submission" date="2020-10" db="EMBL/GenBank/DDBJ databases">
        <authorList>
            <person name="Castelo-Branco R."/>
            <person name="Eusebio N."/>
            <person name="Adriana R."/>
            <person name="Vieira A."/>
            <person name="Brugerolle De Fraissinette N."/>
            <person name="Rezende De Castro R."/>
            <person name="Schneider M.P."/>
            <person name="Vasconcelos V."/>
            <person name="Leao P.N."/>
        </authorList>
    </citation>
    <scope>NUCLEOTIDE SEQUENCE</scope>
    <source>
        <strain evidence="6">LEGE 07157</strain>
    </source>
</reference>
<evidence type="ECO:0000313" key="6">
    <source>
        <dbReference type="EMBL" id="MBE9116427.1"/>
    </source>
</evidence>
<dbReference type="SMART" id="SM00220">
    <property type="entry name" value="S_TKc"/>
    <property type="match status" value="1"/>
</dbReference>
<keyword evidence="4" id="KW-0812">Transmembrane</keyword>
<feature type="compositionally biased region" description="Polar residues" evidence="3">
    <location>
        <begin position="184"/>
        <end position="193"/>
    </location>
</feature>
<evidence type="ECO:0000256" key="4">
    <source>
        <dbReference type="SAM" id="Phobius"/>
    </source>
</evidence>
<feature type="region of interest" description="Disordered" evidence="3">
    <location>
        <begin position="157"/>
        <end position="176"/>
    </location>
</feature>
<dbReference type="Gene3D" id="1.10.510.10">
    <property type="entry name" value="Transferase(Phosphotransferase) domain 1"/>
    <property type="match status" value="1"/>
</dbReference>
<dbReference type="Gene3D" id="1.25.40.10">
    <property type="entry name" value="Tetratricopeptide repeat domain"/>
    <property type="match status" value="1"/>
</dbReference>
<gene>
    <name evidence="6" type="ORF">IQ249_11000</name>
</gene>
<dbReference type="InterPro" id="IPR031975">
    <property type="entry name" value="Pilin_GH"/>
</dbReference>
<dbReference type="InterPro" id="IPR011990">
    <property type="entry name" value="TPR-like_helical_dom_sf"/>
</dbReference>
<keyword evidence="6" id="KW-0808">Transferase</keyword>
<dbReference type="GO" id="GO:0004674">
    <property type="term" value="F:protein serine/threonine kinase activity"/>
    <property type="evidence" value="ECO:0007669"/>
    <property type="project" value="TreeGrafter"/>
</dbReference>